<keyword evidence="2" id="KW-1185">Reference proteome</keyword>
<sequence>MNRQQGGVLVAGPGRENIIYLFKDVEAGDEPNMDELVEIACRK</sequence>
<dbReference type="OrthoDB" id="40334at2759"/>
<dbReference type="EMBL" id="CM035417">
    <property type="protein sequence ID" value="KAH7424208.1"/>
    <property type="molecule type" value="Genomic_DNA"/>
</dbReference>
<dbReference type="AlphaFoldDB" id="A0A8T2TP29"/>
<evidence type="ECO:0000313" key="2">
    <source>
        <dbReference type="Proteomes" id="UP000825935"/>
    </source>
</evidence>
<name>A0A8T2TP29_CERRI</name>
<gene>
    <name evidence="1" type="ORF">KP509_12G095200</name>
</gene>
<accession>A0A8T2TP29</accession>
<evidence type="ECO:0000313" key="1">
    <source>
        <dbReference type="EMBL" id="KAH7424208.1"/>
    </source>
</evidence>
<dbReference type="Proteomes" id="UP000825935">
    <property type="component" value="Chromosome 12"/>
</dbReference>
<protein>
    <submittedName>
        <fullName evidence="1">Uncharacterized protein</fullName>
    </submittedName>
</protein>
<comment type="caution">
    <text evidence="1">The sequence shown here is derived from an EMBL/GenBank/DDBJ whole genome shotgun (WGS) entry which is preliminary data.</text>
</comment>
<reference evidence="1" key="1">
    <citation type="submission" date="2021-08" db="EMBL/GenBank/DDBJ databases">
        <title>WGS assembly of Ceratopteris richardii.</title>
        <authorList>
            <person name="Marchant D.B."/>
            <person name="Chen G."/>
            <person name="Jenkins J."/>
            <person name="Shu S."/>
            <person name="Leebens-Mack J."/>
            <person name="Grimwood J."/>
            <person name="Schmutz J."/>
            <person name="Soltis P."/>
            <person name="Soltis D."/>
            <person name="Chen Z.-H."/>
        </authorList>
    </citation>
    <scope>NUCLEOTIDE SEQUENCE</scope>
    <source>
        <strain evidence="1">Whitten #5841</strain>
        <tissue evidence="1">Leaf</tissue>
    </source>
</reference>
<proteinExistence type="predicted"/>
<organism evidence="1 2">
    <name type="scientific">Ceratopteris richardii</name>
    <name type="common">Triangle waterfern</name>
    <dbReference type="NCBI Taxonomy" id="49495"/>
    <lineage>
        <taxon>Eukaryota</taxon>
        <taxon>Viridiplantae</taxon>
        <taxon>Streptophyta</taxon>
        <taxon>Embryophyta</taxon>
        <taxon>Tracheophyta</taxon>
        <taxon>Polypodiopsida</taxon>
        <taxon>Polypodiidae</taxon>
        <taxon>Polypodiales</taxon>
        <taxon>Pteridineae</taxon>
        <taxon>Pteridaceae</taxon>
        <taxon>Parkerioideae</taxon>
        <taxon>Ceratopteris</taxon>
    </lineage>
</organism>